<dbReference type="Pfam" id="PF06419">
    <property type="entry name" value="COG6_N"/>
    <property type="match status" value="1"/>
</dbReference>
<feature type="domain" description="Conserved Oligomeric Golgi complex subunit 6 C-terminal" evidence="13">
    <location>
        <begin position="203"/>
        <end position="707"/>
    </location>
</feature>
<evidence type="ECO:0000259" key="12">
    <source>
        <dbReference type="Pfam" id="PF06419"/>
    </source>
</evidence>
<comment type="similarity">
    <text evidence="2 10">Belongs to the COG6 family.</text>
</comment>
<protein>
    <recommendedName>
        <fullName evidence="3 10">Conserved oligomeric Golgi complex subunit 6</fullName>
        <shortName evidence="10">COG complex subunit 6</shortName>
    </recommendedName>
    <alternativeName>
        <fullName evidence="8 10">Component of oligomeric Golgi complex 6</fullName>
    </alternativeName>
</protein>
<dbReference type="EMBL" id="WNWR01000510">
    <property type="protein sequence ID" value="KAE9976010.1"/>
    <property type="molecule type" value="Genomic_DNA"/>
</dbReference>
<comment type="subunit">
    <text evidence="10">Component of the conserved oligomeric Golgi complex.</text>
</comment>
<evidence type="ECO:0000256" key="2">
    <source>
        <dbReference type="ARBA" id="ARBA00011023"/>
    </source>
</evidence>
<dbReference type="InterPro" id="IPR048368">
    <property type="entry name" value="COG6_N"/>
</dbReference>
<evidence type="ECO:0000256" key="1">
    <source>
        <dbReference type="ARBA" id="ARBA00004395"/>
    </source>
</evidence>
<organism evidence="14 16">
    <name type="scientific">Venturia inaequalis</name>
    <name type="common">Apple scab fungus</name>
    <dbReference type="NCBI Taxonomy" id="5025"/>
    <lineage>
        <taxon>Eukaryota</taxon>
        <taxon>Fungi</taxon>
        <taxon>Dikarya</taxon>
        <taxon>Ascomycota</taxon>
        <taxon>Pezizomycotina</taxon>
        <taxon>Dothideomycetes</taxon>
        <taxon>Pleosporomycetidae</taxon>
        <taxon>Venturiales</taxon>
        <taxon>Venturiaceae</taxon>
        <taxon>Venturia</taxon>
    </lineage>
</organism>
<feature type="compositionally biased region" description="Acidic residues" evidence="11">
    <location>
        <begin position="667"/>
        <end position="685"/>
    </location>
</feature>
<keyword evidence="17" id="KW-1185">Reference proteome</keyword>
<evidence type="ECO:0000256" key="7">
    <source>
        <dbReference type="ARBA" id="ARBA00023136"/>
    </source>
</evidence>
<comment type="caution">
    <text evidence="14">The sequence shown here is derived from an EMBL/GenBank/DDBJ whole genome shotgun (WGS) entry which is preliminary data.</text>
</comment>
<dbReference type="InterPro" id="IPR048369">
    <property type="entry name" value="COG6_C"/>
</dbReference>
<evidence type="ECO:0000313" key="14">
    <source>
        <dbReference type="EMBL" id="KAE9967281.1"/>
    </source>
</evidence>
<evidence type="ECO:0000256" key="10">
    <source>
        <dbReference type="RuleBase" id="RU365075"/>
    </source>
</evidence>
<evidence type="ECO:0000256" key="6">
    <source>
        <dbReference type="ARBA" id="ARBA00023034"/>
    </source>
</evidence>
<keyword evidence="6 10" id="KW-0333">Golgi apparatus</keyword>
<dbReference type="GO" id="GO:0015031">
    <property type="term" value="P:protein transport"/>
    <property type="evidence" value="ECO:0007669"/>
    <property type="project" value="UniProtKB-KW"/>
</dbReference>
<dbReference type="GO" id="GO:0017119">
    <property type="term" value="C:Golgi transport complex"/>
    <property type="evidence" value="ECO:0007669"/>
    <property type="project" value="UniProtKB-UniRule"/>
</dbReference>
<keyword evidence="5 10" id="KW-0653">Protein transport</keyword>
<feature type="compositionally biased region" description="Basic and acidic residues" evidence="11">
    <location>
        <begin position="686"/>
        <end position="696"/>
    </location>
</feature>
<evidence type="ECO:0000256" key="3">
    <source>
        <dbReference type="ARBA" id="ARBA00020973"/>
    </source>
</evidence>
<feature type="region of interest" description="Disordered" evidence="11">
    <location>
        <begin position="666"/>
        <end position="708"/>
    </location>
</feature>
<proteinExistence type="inferred from homology"/>
<evidence type="ECO:0000313" key="15">
    <source>
        <dbReference type="EMBL" id="KAE9976010.1"/>
    </source>
</evidence>
<dbReference type="SMART" id="SM01087">
    <property type="entry name" value="COG6"/>
    <property type="match status" value="1"/>
</dbReference>
<dbReference type="GO" id="GO:0006891">
    <property type="term" value="P:intra-Golgi vesicle-mediated transport"/>
    <property type="evidence" value="ECO:0007669"/>
    <property type="project" value="UniProtKB-UniRule"/>
</dbReference>
<dbReference type="AlphaFoldDB" id="A0A8H3UD36"/>
<dbReference type="Proteomes" id="UP000490939">
    <property type="component" value="Unassembled WGS sequence"/>
</dbReference>
<dbReference type="InterPro" id="IPR010490">
    <property type="entry name" value="COG6"/>
</dbReference>
<comment type="subcellular location">
    <subcellularLocation>
        <location evidence="1 10">Golgi apparatus membrane</location>
        <topology evidence="1 10">Peripheral membrane protein</topology>
    </subcellularLocation>
</comment>
<evidence type="ECO:0000259" key="13">
    <source>
        <dbReference type="Pfam" id="PF20653"/>
    </source>
</evidence>
<name>A0A8H3UD36_VENIN</name>
<dbReference type="PANTHER" id="PTHR21506">
    <property type="entry name" value="COMPONENT OF OLIGOMERIC GOLGI COMPLEX 6"/>
    <property type="match status" value="1"/>
</dbReference>
<evidence type="ECO:0000256" key="5">
    <source>
        <dbReference type="ARBA" id="ARBA00022927"/>
    </source>
</evidence>
<evidence type="ECO:0000313" key="17">
    <source>
        <dbReference type="Proteomes" id="UP000490939"/>
    </source>
</evidence>
<dbReference type="PANTHER" id="PTHR21506:SF0">
    <property type="entry name" value="CONSERVED OLIGOMERIC GOLGI COMPLEX SUBUNIT 6"/>
    <property type="match status" value="1"/>
</dbReference>
<evidence type="ECO:0000256" key="8">
    <source>
        <dbReference type="ARBA" id="ARBA00031348"/>
    </source>
</evidence>
<dbReference type="Pfam" id="PF20653">
    <property type="entry name" value="COG6_C"/>
    <property type="match status" value="1"/>
</dbReference>
<comment type="function">
    <text evidence="10">Acts as component of the peripheral membrane COG complex that is involved in intra-Golgi protein trafficking. COG is located at the cis-Golgi, and regulates tethering of retrograde intra-Golgi vesicles and possibly a number of other membrane trafficking events.</text>
</comment>
<comment type="function">
    <text evidence="9">Acts as a component of the peripheral membrane COG complex that is involved in intra-Golgi protein trafficking. COG is located at the cis-Golgi, and regulates tethering of retrograde intra-Golgi vesicles and possibly a number of other membrane trafficking events.</text>
</comment>
<gene>
    <name evidence="15" type="ORF">EG327_008284</name>
    <name evidence="14" type="ORF">EG328_008307</name>
</gene>
<feature type="domain" description="Conserved oligomeric complex COG6 N-terminal" evidence="12">
    <location>
        <begin position="58"/>
        <end position="171"/>
    </location>
</feature>
<dbReference type="Proteomes" id="UP000447873">
    <property type="component" value="Unassembled WGS sequence"/>
</dbReference>
<dbReference type="GO" id="GO:0000139">
    <property type="term" value="C:Golgi membrane"/>
    <property type="evidence" value="ECO:0007669"/>
    <property type="project" value="UniProtKB-SubCell"/>
</dbReference>
<dbReference type="EMBL" id="WNWS01000466">
    <property type="protein sequence ID" value="KAE9967281.1"/>
    <property type="molecule type" value="Genomic_DNA"/>
</dbReference>
<reference evidence="14 16" key="1">
    <citation type="submission" date="2018-12" db="EMBL/GenBank/DDBJ databases">
        <title>Venturia inaequalis Genome Resource.</title>
        <authorList>
            <person name="Lichtner F.J."/>
        </authorList>
    </citation>
    <scope>NUCLEOTIDE SEQUENCE [LARGE SCALE GENOMIC DNA]</scope>
    <source>
        <strain evidence="14 16">120213</strain>
        <strain evidence="15 17">DMI_063113</strain>
    </source>
</reference>
<evidence type="ECO:0000256" key="9">
    <source>
        <dbReference type="ARBA" id="ARBA00043873"/>
    </source>
</evidence>
<accession>A0A8H3UD36</accession>
<evidence type="ECO:0000313" key="16">
    <source>
        <dbReference type="Proteomes" id="UP000447873"/>
    </source>
</evidence>
<evidence type="ECO:0000256" key="11">
    <source>
        <dbReference type="SAM" id="MobiDB-lite"/>
    </source>
</evidence>
<keyword evidence="7 10" id="KW-0472">Membrane</keyword>
<evidence type="ECO:0000256" key="4">
    <source>
        <dbReference type="ARBA" id="ARBA00022448"/>
    </source>
</evidence>
<sequence length="708" mass="78306">MASASYFTERNGATTDLLSPSIPTTVSAPRSSALSSRITSVLSASYADLDLRDALETLDTREFQNTQESRRNLRLDLQQEVIKSNGEIIQDFGQVAEQLKRIGSVIDSLNKCCSDMRVHISASQKETIPVLEEANSILLQKSQVESKQQILKAFQSHFIVSEDEIAVLTSSSEPVNDAFFRILAKVKKIHQDSEVLLGTENEKLGLEILDRSSKQLNSAFQKLYRWIQRDFKTLDLENPQISSSIRQSLRVLAERPALFQSCMDFFAEAREHTLSDSFHAALTGSTAGSAAAPDAKPIEFQAHDPLRYIGDMLAWAHSATVSEREALEILFIGEGDELAKGIKAGIDSDPWSARDAQGKEETYDGRKALNELVSRDIAGVARLLRQRTEQVISSHEDATLAYKIANLIAFYRNTFSKLIGSDAAILEVLDGLEISAQGQFRANMRDHVVSIHADLATAPSDLSPPDFLEEALVTLKALMKSYDTSLAAINSGDEGFTPVLVEALDPFMNACETIFSKMTPPPADIFAANCLLAVREVLKPFSFTASRLPSLEEKMGEHAEKLMEYQFTYLIDSSGIEPIVGALSTLSNSNATEDLSKVLSLPPFQQDSLIAISQQLDDFLPSALMDAMDNLKLLRSRKLVRDVTERAAEKFCEVFEMVEERLIAVDEISEEEEERGSGSESEDGDGEQKPRLRDCFPRTSGEIRVLLS</sequence>
<keyword evidence="4 10" id="KW-0813">Transport</keyword>